<feature type="domain" description="Acyl-CoA dehydrogenase/oxidase C-terminal" evidence="3">
    <location>
        <begin position="3"/>
        <end position="61"/>
    </location>
</feature>
<dbReference type="GO" id="GO:0033539">
    <property type="term" value="P:fatty acid beta-oxidation using acyl-CoA dehydrogenase"/>
    <property type="evidence" value="ECO:0007669"/>
    <property type="project" value="TreeGrafter"/>
</dbReference>
<dbReference type="InterPro" id="IPR036250">
    <property type="entry name" value="AcylCo_DH-like_C"/>
</dbReference>
<proteinExistence type="predicted"/>
<dbReference type="Pfam" id="PF00441">
    <property type="entry name" value="Acyl-CoA_dh_1"/>
    <property type="match status" value="1"/>
</dbReference>
<keyword evidence="1" id="KW-0285">Flavoprotein</keyword>
<dbReference type="GO" id="GO:0005739">
    <property type="term" value="C:mitochondrion"/>
    <property type="evidence" value="ECO:0007669"/>
    <property type="project" value="TreeGrafter"/>
</dbReference>
<dbReference type="EMBL" id="LZPO01017448">
    <property type="protein sequence ID" value="OBS80165.1"/>
    <property type="molecule type" value="Genomic_DNA"/>
</dbReference>
<gene>
    <name evidence="4" type="ORF">A6R68_21638</name>
</gene>
<dbReference type="Proteomes" id="UP000092124">
    <property type="component" value="Unassembled WGS sequence"/>
</dbReference>
<reference evidence="4 5" key="1">
    <citation type="submission" date="2016-06" db="EMBL/GenBank/DDBJ databases">
        <title>The Draft Genome Sequence and Annotation of the Desert Woodrat Neotoma lepida.</title>
        <authorList>
            <person name="Campbell M."/>
            <person name="Oakeson K.F."/>
            <person name="Yandell M."/>
            <person name="Halpert J.R."/>
            <person name="Dearing D."/>
        </authorList>
    </citation>
    <scope>NUCLEOTIDE SEQUENCE [LARGE SCALE GENOMIC DNA]</scope>
    <source>
        <strain evidence="4">417</strain>
        <tissue evidence="4">Liver</tissue>
    </source>
</reference>
<protein>
    <recommendedName>
        <fullName evidence="3">Acyl-CoA dehydrogenase/oxidase C-terminal domain-containing protein</fullName>
    </recommendedName>
</protein>
<keyword evidence="2" id="KW-0560">Oxidoreductase</keyword>
<dbReference type="AlphaFoldDB" id="A0A1A6HQ91"/>
<dbReference type="GO" id="GO:0003995">
    <property type="term" value="F:acyl-CoA dehydrogenase activity"/>
    <property type="evidence" value="ECO:0007669"/>
    <property type="project" value="TreeGrafter"/>
</dbReference>
<evidence type="ECO:0000313" key="4">
    <source>
        <dbReference type="EMBL" id="OBS80165.1"/>
    </source>
</evidence>
<accession>A0A1A6HQ91</accession>
<evidence type="ECO:0000313" key="5">
    <source>
        <dbReference type="Proteomes" id="UP000092124"/>
    </source>
</evidence>
<evidence type="ECO:0000256" key="1">
    <source>
        <dbReference type="ARBA" id="ARBA00022630"/>
    </source>
</evidence>
<comment type="caution">
    <text evidence="4">The sequence shown here is derived from an EMBL/GenBank/DDBJ whole genome shotgun (WGS) entry which is preliminary data.</text>
</comment>
<dbReference type="OrthoDB" id="434771at2759"/>
<dbReference type="InterPro" id="IPR009075">
    <property type="entry name" value="AcylCo_DH/oxidase_C"/>
</dbReference>
<evidence type="ECO:0000259" key="3">
    <source>
        <dbReference type="Pfam" id="PF00441"/>
    </source>
</evidence>
<dbReference type="STRING" id="56216.A0A1A6HQ91"/>
<dbReference type="SUPFAM" id="SSF47203">
    <property type="entry name" value="Acyl-CoA dehydrogenase C-terminal domain-like"/>
    <property type="match status" value="1"/>
</dbReference>
<keyword evidence="5" id="KW-1185">Reference proteome</keyword>
<organism evidence="4 5">
    <name type="scientific">Neotoma lepida</name>
    <name type="common">Desert woodrat</name>
    <dbReference type="NCBI Taxonomy" id="56216"/>
    <lineage>
        <taxon>Eukaryota</taxon>
        <taxon>Metazoa</taxon>
        <taxon>Chordata</taxon>
        <taxon>Craniata</taxon>
        <taxon>Vertebrata</taxon>
        <taxon>Euteleostomi</taxon>
        <taxon>Mammalia</taxon>
        <taxon>Eutheria</taxon>
        <taxon>Euarchontoglires</taxon>
        <taxon>Glires</taxon>
        <taxon>Rodentia</taxon>
        <taxon>Myomorpha</taxon>
        <taxon>Muroidea</taxon>
        <taxon>Cricetidae</taxon>
        <taxon>Neotominae</taxon>
        <taxon>Neotoma</taxon>
    </lineage>
</organism>
<dbReference type="Gene3D" id="1.20.140.10">
    <property type="entry name" value="Butyryl-CoA Dehydrogenase, subunit A, domain 3"/>
    <property type="match status" value="1"/>
</dbReference>
<dbReference type="InterPro" id="IPR050741">
    <property type="entry name" value="Acyl-CoA_dehydrogenase"/>
</dbReference>
<dbReference type="PANTHER" id="PTHR48083:SF13">
    <property type="entry name" value="ACYL-COA DEHYDROGENASE FAMILY MEMBER 11"/>
    <property type="match status" value="1"/>
</dbReference>
<name>A0A1A6HQ91_NEOLE</name>
<sequence length="132" mass="14954">MCERAVKREAFKKKLYEHEVVAHWIAKSRIAIEEIRLLTLKAAHSIDTVGSAAARKEAHKIHSSDIWSTPTTTPMCFLLSPIPVPYAPPHCQEQMYAIIRTLRLADGPDEVHLSAIAKMELRDQARQLTARM</sequence>
<evidence type="ECO:0000256" key="2">
    <source>
        <dbReference type="ARBA" id="ARBA00023002"/>
    </source>
</evidence>
<dbReference type="PANTHER" id="PTHR48083">
    <property type="entry name" value="MEDIUM-CHAIN SPECIFIC ACYL-COA DEHYDROGENASE, MITOCHONDRIAL-RELATED"/>
    <property type="match status" value="1"/>
</dbReference>